<reference evidence="4 5" key="1">
    <citation type="submission" date="2016-10" db="EMBL/GenBank/DDBJ databases">
        <authorList>
            <person name="de Groot N.N."/>
        </authorList>
    </citation>
    <scope>NUCLEOTIDE SEQUENCE [LARGE SCALE GENOMIC DNA]</scope>
    <source>
        <strain evidence="4 5">DSM 23581</strain>
    </source>
</reference>
<dbReference type="AlphaFoldDB" id="A0A1H3XEG7"/>
<dbReference type="Gene3D" id="2.60.40.3650">
    <property type="match status" value="1"/>
</dbReference>
<dbReference type="Pfam" id="PF17899">
    <property type="entry name" value="Peptidase_M61_N"/>
    <property type="match status" value="1"/>
</dbReference>
<keyword evidence="1" id="KW-0732">Signal</keyword>
<feature type="domain" description="Peptidase M61 catalytic" evidence="2">
    <location>
        <begin position="307"/>
        <end position="414"/>
    </location>
</feature>
<dbReference type="GO" id="GO:0006508">
    <property type="term" value="P:proteolysis"/>
    <property type="evidence" value="ECO:0007669"/>
    <property type="project" value="UniProtKB-KW"/>
</dbReference>
<keyword evidence="4" id="KW-0482">Metalloprotease</keyword>
<dbReference type="InterPro" id="IPR007963">
    <property type="entry name" value="Peptidase_M61_catalytic"/>
</dbReference>
<evidence type="ECO:0000259" key="3">
    <source>
        <dbReference type="Pfam" id="PF17899"/>
    </source>
</evidence>
<feature type="signal peptide" evidence="1">
    <location>
        <begin position="1"/>
        <end position="23"/>
    </location>
</feature>
<dbReference type="EMBL" id="FNQF01000002">
    <property type="protein sequence ID" value="SDZ97331.1"/>
    <property type="molecule type" value="Genomic_DNA"/>
</dbReference>
<gene>
    <name evidence="4" type="ORF">SAMN05421540_102328</name>
</gene>
<proteinExistence type="predicted"/>
<evidence type="ECO:0000313" key="5">
    <source>
        <dbReference type="Proteomes" id="UP000198820"/>
    </source>
</evidence>
<evidence type="ECO:0000313" key="4">
    <source>
        <dbReference type="EMBL" id="SDZ97331.1"/>
    </source>
</evidence>
<dbReference type="GO" id="GO:0008237">
    <property type="term" value="F:metallopeptidase activity"/>
    <property type="evidence" value="ECO:0007669"/>
    <property type="project" value="UniProtKB-KW"/>
</dbReference>
<sequence length="620" mass="70990">MMYKRISALVISSLLFVACGVQPNASKGIEVSIDLTDVDQDMLTVTHNPGKIKTESIKFYIPKTVPGTYDLSDYGQFVQEMVAYDYEGKTMPVVQNDENTWTINNATELDKISYKVNDTYDIDDEGGVFSPAGTNIEEGENYMLNLHGFVGYFEGHQEENHQLKITRPLDFKSASSLQIASRDTIDQKVTDAYMTSRYFGLIDNPIMYGKLSKTTFDIQDMVVELSVYSPNNKYTAEDLKPSMEKMVQAQKSFLGKIDNTPLYSIILYLSDMEKTDATGFGALEHHTSTTVVLPEMMSLEQLEESMTDVVSHEFFHIITPLNLQSEEVHFFDYNTPKMSQHLWLYEGVTEYFANLFQVNQGLITEQEFYDRMAEKIQTSQGFNDEMPMTELSENILSEDYKDQYYNVYLKGALIGMTLDIRLRELSDGDQGILKTLKTLIDKYGKNKPFQDDELISEIVKATYPEIQNYFDTYITGSTPIPYEEFLNKVGLEYIQKQKQTEFFIDGETPFIDVNTKNNKIFFRKAYPLHSTFKELGVKPGDYIKSVNGTEYKLHNVRAMISASFRWNSGDDLTMVVERDGKEIKLEGKVSRPTTTSFEIEAKDVPKDSAAYRLREAWLKS</sequence>
<feature type="chain" id="PRO_5011513254" evidence="1">
    <location>
        <begin position="24"/>
        <end position="620"/>
    </location>
</feature>
<dbReference type="STRING" id="908615.SAMN05421540_102328"/>
<evidence type="ECO:0000256" key="1">
    <source>
        <dbReference type="SAM" id="SignalP"/>
    </source>
</evidence>
<dbReference type="PROSITE" id="PS51257">
    <property type="entry name" value="PROKAR_LIPOPROTEIN"/>
    <property type="match status" value="1"/>
</dbReference>
<protein>
    <submittedName>
        <fullName evidence="4">Predicted metalloprotease, contains C-terminal PDZ domain</fullName>
    </submittedName>
</protein>
<dbReference type="InterPro" id="IPR027268">
    <property type="entry name" value="Peptidase_M4/M1_CTD_sf"/>
</dbReference>
<accession>A0A1H3XEG7</accession>
<dbReference type="Pfam" id="PF05299">
    <property type="entry name" value="Peptidase_M61"/>
    <property type="match status" value="1"/>
</dbReference>
<keyword evidence="4" id="KW-0645">Protease</keyword>
<organism evidence="4 5">
    <name type="scientific">Psychroflexus halocasei</name>
    <dbReference type="NCBI Taxonomy" id="908615"/>
    <lineage>
        <taxon>Bacteria</taxon>
        <taxon>Pseudomonadati</taxon>
        <taxon>Bacteroidota</taxon>
        <taxon>Flavobacteriia</taxon>
        <taxon>Flavobacteriales</taxon>
        <taxon>Flavobacteriaceae</taxon>
        <taxon>Psychroflexus</taxon>
    </lineage>
</organism>
<name>A0A1H3XEG7_9FLAO</name>
<dbReference type="Gene3D" id="1.10.390.10">
    <property type="entry name" value="Neutral Protease Domain 2"/>
    <property type="match status" value="1"/>
</dbReference>
<dbReference type="Proteomes" id="UP000198820">
    <property type="component" value="Unassembled WGS sequence"/>
</dbReference>
<dbReference type="Gene3D" id="2.30.42.10">
    <property type="match status" value="1"/>
</dbReference>
<keyword evidence="4" id="KW-0378">Hydrolase</keyword>
<keyword evidence="5" id="KW-1185">Reference proteome</keyword>
<dbReference type="SUPFAM" id="SSF50156">
    <property type="entry name" value="PDZ domain-like"/>
    <property type="match status" value="1"/>
</dbReference>
<dbReference type="InterPro" id="IPR036034">
    <property type="entry name" value="PDZ_sf"/>
</dbReference>
<feature type="domain" description="Peptidase M61 N-terminal" evidence="3">
    <location>
        <begin position="31"/>
        <end position="210"/>
    </location>
</feature>
<dbReference type="InterPro" id="IPR040756">
    <property type="entry name" value="Peptidase_M61_N"/>
</dbReference>
<dbReference type="SUPFAM" id="SSF55486">
    <property type="entry name" value="Metalloproteases ('zincins'), catalytic domain"/>
    <property type="match status" value="1"/>
</dbReference>
<evidence type="ECO:0000259" key="2">
    <source>
        <dbReference type="Pfam" id="PF05299"/>
    </source>
</evidence>